<dbReference type="PANTHER" id="PTHR42964:SF1">
    <property type="entry name" value="POLYKETIDE BIOSYNTHESIS ENOYL-COA HYDRATASE PKSH-RELATED"/>
    <property type="match status" value="1"/>
</dbReference>
<evidence type="ECO:0000256" key="2">
    <source>
        <dbReference type="SAM" id="MobiDB-lite"/>
    </source>
</evidence>
<dbReference type="Pfam" id="PF00378">
    <property type="entry name" value="ECH_1"/>
    <property type="match status" value="1"/>
</dbReference>
<protein>
    <submittedName>
        <fullName evidence="3">Probable enoyl-CoA hydratase echA8</fullName>
        <ecNumber evidence="3">4.2.1.17</ecNumber>
    </submittedName>
</protein>
<dbReference type="InterPro" id="IPR051683">
    <property type="entry name" value="Enoyl-CoA_Hydratase/Isomerase"/>
</dbReference>
<feature type="region of interest" description="Disordered" evidence="2">
    <location>
        <begin position="241"/>
        <end position="261"/>
    </location>
</feature>
<accession>A0A380CTS3</accession>
<reference evidence="3 4" key="1">
    <citation type="submission" date="2018-06" db="EMBL/GenBank/DDBJ databases">
        <authorList>
            <consortium name="Pathogen Informatics"/>
            <person name="Doyle S."/>
        </authorList>
    </citation>
    <scope>NUCLEOTIDE SEQUENCE [LARGE SCALE GENOMIC DNA]</scope>
    <source>
        <strain evidence="3 4">NCTC11388</strain>
    </source>
</reference>
<evidence type="ECO:0000313" key="4">
    <source>
        <dbReference type="Proteomes" id="UP000254893"/>
    </source>
</evidence>
<dbReference type="SUPFAM" id="SSF52096">
    <property type="entry name" value="ClpP/crotonase"/>
    <property type="match status" value="1"/>
</dbReference>
<dbReference type="InterPro" id="IPR001753">
    <property type="entry name" value="Enoyl-CoA_hydra/iso"/>
</dbReference>
<comment type="similarity">
    <text evidence="1">Belongs to the enoyl-CoA hydratase/isomerase family.</text>
</comment>
<dbReference type="Gene3D" id="1.10.12.10">
    <property type="entry name" value="Lyase 2-enoyl-coa Hydratase, Chain A, domain 2"/>
    <property type="match status" value="1"/>
</dbReference>
<sequence>MNSVSYHFIRTHITDHVFYLTLARPGKRNAFTPTMVNEIRHALQEANKDTAVRVVVIKAEGPVFCAGMDLKAFENPETDTLNPDITNTDISLGAVIAELNKPSVCIIEGDVYAGGFLIFLECTYVFAKQSVRFALPEVRIGIFPFQVLASLLKHLPDTKAMDLCIRGTSFTASQAHELGLVTNFVENEDDHKIKMLIADLIMGSPLAIRKGFEALKQIKELAATDRYAYLLKVLHELKDSEDAKEGLAAQRDKRPPEWKNR</sequence>
<name>A0A380CTS3_SPHSI</name>
<dbReference type="InterPro" id="IPR014748">
    <property type="entry name" value="Enoyl-CoA_hydra_C"/>
</dbReference>
<dbReference type="GO" id="GO:0004300">
    <property type="term" value="F:enoyl-CoA hydratase activity"/>
    <property type="evidence" value="ECO:0007669"/>
    <property type="project" value="UniProtKB-EC"/>
</dbReference>
<dbReference type="PANTHER" id="PTHR42964">
    <property type="entry name" value="ENOYL-COA HYDRATASE"/>
    <property type="match status" value="1"/>
</dbReference>
<dbReference type="InterPro" id="IPR029045">
    <property type="entry name" value="ClpP/crotonase-like_dom_sf"/>
</dbReference>
<dbReference type="EMBL" id="UGYW01000002">
    <property type="protein sequence ID" value="SUJ27768.1"/>
    <property type="molecule type" value="Genomic_DNA"/>
</dbReference>
<keyword evidence="3" id="KW-0456">Lyase</keyword>
<organism evidence="3 4">
    <name type="scientific">Sphingobacterium spiritivorum</name>
    <name type="common">Flavobacterium spiritivorum</name>
    <dbReference type="NCBI Taxonomy" id="258"/>
    <lineage>
        <taxon>Bacteria</taxon>
        <taxon>Pseudomonadati</taxon>
        <taxon>Bacteroidota</taxon>
        <taxon>Sphingobacteriia</taxon>
        <taxon>Sphingobacteriales</taxon>
        <taxon>Sphingobacteriaceae</taxon>
        <taxon>Sphingobacterium</taxon>
    </lineage>
</organism>
<dbReference type="Proteomes" id="UP000254893">
    <property type="component" value="Unassembled WGS sequence"/>
</dbReference>
<dbReference type="AlphaFoldDB" id="A0A380CTS3"/>
<dbReference type="RefSeq" id="WP_115171519.1">
    <property type="nucleotide sequence ID" value="NZ_UGYW01000002.1"/>
</dbReference>
<dbReference type="Gene3D" id="3.90.226.10">
    <property type="entry name" value="2-enoyl-CoA Hydratase, Chain A, domain 1"/>
    <property type="match status" value="1"/>
</dbReference>
<dbReference type="GO" id="GO:0008300">
    <property type="term" value="P:isoprenoid catabolic process"/>
    <property type="evidence" value="ECO:0007669"/>
    <property type="project" value="TreeGrafter"/>
</dbReference>
<evidence type="ECO:0000256" key="1">
    <source>
        <dbReference type="ARBA" id="ARBA00005254"/>
    </source>
</evidence>
<proteinExistence type="inferred from homology"/>
<dbReference type="CDD" id="cd06558">
    <property type="entry name" value="crotonase-like"/>
    <property type="match status" value="1"/>
</dbReference>
<dbReference type="EC" id="4.2.1.17" evidence="3"/>
<gene>
    <name evidence="3" type="primary">echA8_3</name>
    <name evidence="3" type="ORF">NCTC11388_04214</name>
</gene>
<evidence type="ECO:0000313" key="3">
    <source>
        <dbReference type="EMBL" id="SUJ27768.1"/>
    </source>
</evidence>